<dbReference type="RefSeq" id="XP_040677400.1">
    <property type="nucleotide sequence ID" value="XM_040824718.1"/>
</dbReference>
<reference evidence="2 3" key="1">
    <citation type="journal article" date="2014" name="Proc. Natl. Acad. Sci. U.S.A.">
        <title>Trajectory and genomic determinants of fungal-pathogen speciation and host adaptation.</title>
        <authorList>
            <person name="Hu X."/>
            <person name="Xiao G."/>
            <person name="Zheng P."/>
            <person name="Shang Y."/>
            <person name="Su Y."/>
            <person name="Zhang X."/>
            <person name="Liu X."/>
            <person name="Zhan S."/>
            <person name="St Leger R.J."/>
            <person name="Wang C."/>
        </authorList>
    </citation>
    <scope>NUCLEOTIDE SEQUENCE [LARGE SCALE GENOMIC DNA]</scope>
    <source>
        <strain evidence="2 3">ARSEF 1941</strain>
    </source>
</reference>
<accession>A0A0B2WRT2</accession>
<evidence type="ECO:0000313" key="3">
    <source>
        <dbReference type="Proteomes" id="UP000030816"/>
    </source>
</evidence>
<feature type="compositionally biased region" description="Basic residues" evidence="1">
    <location>
        <begin position="242"/>
        <end position="253"/>
    </location>
</feature>
<feature type="region of interest" description="Disordered" evidence="1">
    <location>
        <begin position="226"/>
        <end position="288"/>
    </location>
</feature>
<keyword evidence="3" id="KW-1185">Reference proteome</keyword>
<gene>
    <name evidence="2" type="ORF">MAM_05920</name>
</gene>
<protein>
    <submittedName>
        <fullName evidence="2">Uncharacterized protein</fullName>
    </submittedName>
</protein>
<evidence type="ECO:0000313" key="2">
    <source>
        <dbReference type="EMBL" id="KHN96334.1"/>
    </source>
</evidence>
<dbReference type="HOGENOM" id="CLU_026597_0_0_1"/>
<feature type="compositionally biased region" description="Basic residues" evidence="1">
    <location>
        <begin position="113"/>
        <end position="122"/>
    </location>
</feature>
<evidence type="ECO:0000256" key="1">
    <source>
        <dbReference type="SAM" id="MobiDB-lite"/>
    </source>
</evidence>
<dbReference type="STRING" id="1081103.A0A0B2WRT2"/>
<name>A0A0B2WRT2_METAS</name>
<dbReference type="EMBL" id="AZHE01000016">
    <property type="protein sequence ID" value="KHN96334.1"/>
    <property type="molecule type" value="Genomic_DNA"/>
</dbReference>
<proteinExistence type="predicted"/>
<feature type="compositionally biased region" description="Basic and acidic residues" evidence="1">
    <location>
        <begin position="507"/>
        <end position="522"/>
    </location>
</feature>
<feature type="compositionally biased region" description="Polar residues" evidence="1">
    <location>
        <begin position="354"/>
        <end position="364"/>
    </location>
</feature>
<dbReference type="OrthoDB" id="5428259at2759"/>
<feature type="region of interest" description="Disordered" evidence="1">
    <location>
        <begin position="351"/>
        <end position="381"/>
    </location>
</feature>
<sequence length="565" mass="62720">MESSLESTRDCTPASINKNIPLLCTVCPEAPRFSDVSHLLTHIASKGHLHHETQTKLKSHQDIAASVTLQQYESWYTANGIEALLVERMKAKQKKEAAKSSRTRDSTPSATSKSRRRSKRSSNKTTVKAEQDDLAQELPLFPGLFTSEVDAEMDEEFASGDMLSLKGQVWPGMGKMDLANDDMKRTRNQRKPNSVIEKMKHTSEGIEPNQVVMTPDLEVERVKGVYDSSSPIPGQEEESKTPKKTTRSKRKRPQALAELSVNVPRRAGRRPGRRNGQSKVKASPDECNGDGILQIAVHATSSRHGNDVFRDDDNDGVSGIYGDRMFTTPSRQDQRPDVLNRMGLYPYDRVSHSPLMSPTPSSRDVSSRLFPSRNSQRPRVQGSAYENYGGHANFVSVGQPETTSFGVNDQSIYNYSSRLPFVPCNNAGASSNYIFRFNSNSLLQPKPERHLSPGHSELINGTGNPQYLQISESNPLFSQDRPIFGSYSTIGPSQTLSSFSMQSMNRGSDHNQEAANNQDDHATTGCSIKMENHFSDMMTNVATGDCKQTSFTETEVWTSTETLDL</sequence>
<feature type="region of interest" description="Disordered" evidence="1">
    <location>
        <begin position="94"/>
        <end position="133"/>
    </location>
</feature>
<comment type="caution">
    <text evidence="2">The sequence shown here is derived from an EMBL/GenBank/DDBJ whole genome shotgun (WGS) entry which is preliminary data.</text>
</comment>
<feature type="compositionally biased region" description="Basic and acidic residues" evidence="1">
    <location>
        <begin position="94"/>
        <end position="105"/>
    </location>
</feature>
<organism evidence="2 3">
    <name type="scientific">Metarhizium album (strain ARSEF 1941)</name>
    <dbReference type="NCBI Taxonomy" id="1081103"/>
    <lineage>
        <taxon>Eukaryota</taxon>
        <taxon>Fungi</taxon>
        <taxon>Dikarya</taxon>
        <taxon>Ascomycota</taxon>
        <taxon>Pezizomycotina</taxon>
        <taxon>Sordariomycetes</taxon>
        <taxon>Hypocreomycetidae</taxon>
        <taxon>Hypocreales</taxon>
        <taxon>Clavicipitaceae</taxon>
        <taxon>Metarhizium</taxon>
    </lineage>
</organism>
<dbReference type="AlphaFoldDB" id="A0A0B2WRT2"/>
<dbReference type="Proteomes" id="UP000030816">
    <property type="component" value="Unassembled WGS sequence"/>
</dbReference>
<dbReference type="GeneID" id="63740375"/>
<feature type="region of interest" description="Disordered" evidence="1">
    <location>
        <begin position="499"/>
        <end position="524"/>
    </location>
</feature>